<dbReference type="Pfam" id="PF13563">
    <property type="entry name" value="2_5_RNA_ligase2"/>
    <property type="match status" value="1"/>
</dbReference>
<name>A0AAU8IZW0_9ACTN</name>
<dbReference type="KEGG" id="stac:ABII15_29190"/>
<protein>
    <submittedName>
        <fullName evidence="1">2'-5' RNA ligase family protein</fullName>
    </submittedName>
</protein>
<accession>A0AAU8IZW0</accession>
<reference evidence="1" key="1">
    <citation type="submission" date="2024-06" db="EMBL/GenBank/DDBJ databases">
        <title>Streptomyces sp. strain HUAS MG91 genome sequences.</title>
        <authorList>
            <person name="Mo P."/>
        </authorList>
    </citation>
    <scope>NUCLEOTIDE SEQUENCE</scope>
    <source>
        <strain evidence="1">HUAS MG91</strain>
    </source>
</reference>
<dbReference type="EMBL" id="CP159534">
    <property type="protein sequence ID" value="XCJ73785.1"/>
    <property type="molecule type" value="Genomic_DNA"/>
</dbReference>
<organism evidence="1">
    <name type="scientific">Streptomyces tabacisoli</name>
    <dbReference type="NCBI Taxonomy" id="3156398"/>
    <lineage>
        <taxon>Bacteria</taxon>
        <taxon>Bacillati</taxon>
        <taxon>Actinomycetota</taxon>
        <taxon>Actinomycetes</taxon>
        <taxon>Kitasatosporales</taxon>
        <taxon>Streptomycetaceae</taxon>
        <taxon>Streptomyces</taxon>
    </lineage>
</organism>
<proteinExistence type="predicted"/>
<dbReference type="AlphaFoldDB" id="A0AAU8IZW0"/>
<dbReference type="GO" id="GO:0016874">
    <property type="term" value="F:ligase activity"/>
    <property type="evidence" value="ECO:0007669"/>
    <property type="project" value="UniProtKB-KW"/>
</dbReference>
<gene>
    <name evidence="1" type="ORF">ABII15_29190</name>
</gene>
<keyword evidence="1" id="KW-0436">Ligase</keyword>
<evidence type="ECO:0000313" key="1">
    <source>
        <dbReference type="EMBL" id="XCJ73785.1"/>
    </source>
</evidence>
<sequence>MPPWGTTAVLALVPQAQPLLTLAAEVDPRVVRPGVPAHAALLYPWLPADRVDDSALERLRGATPVGRIPVRLAEVERHDGFVAVPVPELGAAATAVRAAFPHQVPYGGRFGPNPPVHLTVALDADAQVAEAVADRAETLLPISAELTSVHVVALTPAGWRELAEVPLAP</sequence>
<dbReference type="RefSeq" id="WP_353945236.1">
    <property type="nucleotide sequence ID" value="NZ_CP159534.1"/>
</dbReference>